<proteinExistence type="predicted"/>
<reference evidence="1 2" key="1">
    <citation type="submission" date="2019-02" db="EMBL/GenBank/DDBJ databases">
        <title>Deep-cultivation of Planctomycetes and their phenomic and genomic characterization uncovers novel biology.</title>
        <authorList>
            <person name="Wiegand S."/>
            <person name="Jogler M."/>
            <person name="Boedeker C."/>
            <person name="Pinto D."/>
            <person name="Vollmers J."/>
            <person name="Rivas-Marin E."/>
            <person name="Kohn T."/>
            <person name="Peeters S.H."/>
            <person name="Heuer A."/>
            <person name="Rast P."/>
            <person name="Oberbeckmann S."/>
            <person name="Bunk B."/>
            <person name="Jeske O."/>
            <person name="Meyerdierks A."/>
            <person name="Storesund J.E."/>
            <person name="Kallscheuer N."/>
            <person name="Luecker S."/>
            <person name="Lage O.M."/>
            <person name="Pohl T."/>
            <person name="Merkel B.J."/>
            <person name="Hornburger P."/>
            <person name="Mueller R.-W."/>
            <person name="Bruemmer F."/>
            <person name="Labrenz M."/>
            <person name="Spormann A.M."/>
            <person name="Op Den Camp H."/>
            <person name="Overmann J."/>
            <person name="Amann R."/>
            <person name="Jetten M.S.M."/>
            <person name="Mascher T."/>
            <person name="Medema M.H."/>
            <person name="Devos D.P."/>
            <person name="Kaster A.-K."/>
            <person name="Ovreas L."/>
            <person name="Rohde M."/>
            <person name="Galperin M.Y."/>
            <person name="Jogler C."/>
        </authorList>
    </citation>
    <scope>NUCLEOTIDE SEQUENCE [LARGE SCALE GENOMIC DNA]</scope>
    <source>
        <strain evidence="1 2">Poly41</strain>
    </source>
</reference>
<dbReference type="Proteomes" id="UP000319143">
    <property type="component" value="Unassembled WGS sequence"/>
</dbReference>
<protein>
    <submittedName>
        <fullName evidence="1">Uncharacterized protein</fullName>
    </submittedName>
</protein>
<accession>A0A5C6DXH6</accession>
<name>A0A5C6DXH6_9BACT</name>
<sequence length="311" mass="34877">MTRVLYFDDSSPSGIKRFDALRDLLAPDVMLVCAFDPMASAGFGQLNQWDLLVADVRGLGERQRSLIAEIVNTSPDAVLVLVAETLNAVAANAMLTVGAVDCVCWRDGYRNVAKIIRRNLAKLNIARRAIASMHSRIEEFDMSLELDRASMAAGSLAKYTLRHVARMDVCGLRNQLRTVRAFEEAINMHLHRECGHVHRDRSQMHDDACSERGAQPGPQATRVRIHLSHSGFRFTFRESGGLVDYQDLWFARMFMDEMVFDSPHHQMTMMKLPDDVCRNISHAIASRSADVSEHDLLSEALIAAQAEARRP</sequence>
<organism evidence="1 2">
    <name type="scientific">Novipirellula artificiosorum</name>
    <dbReference type="NCBI Taxonomy" id="2528016"/>
    <lineage>
        <taxon>Bacteria</taxon>
        <taxon>Pseudomonadati</taxon>
        <taxon>Planctomycetota</taxon>
        <taxon>Planctomycetia</taxon>
        <taxon>Pirellulales</taxon>
        <taxon>Pirellulaceae</taxon>
        <taxon>Novipirellula</taxon>
    </lineage>
</organism>
<dbReference type="RefSeq" id="WP_146526427.1">
    <property type="nucleotide sequence ID" value="NZ_SJPV01000003.1"/>
</dbReference>
<evidence type="ECO:0000313" key="1">
    <source>
        <dbReference type="EMBL" id="TWU39736.1"/>
    </source>
</evidence>
<evidence type="ECO:0000313" key="2">
    <source>
        <dbReference type="Proteomes" id="UP000319143"/>
    </source>
</evidence>
<dbReference type="AlphaFoldDB" id="A0A5C6DXH6"/>
<comment type="caution">
    <text evidence="1">The sequence shown here is derived from an EMBL/GenBank/DDBJ whole genome shotgun (WGS) entry which is preliminary data.</text>
</comment>
<dbReference type="OrthoDB" id="9992072at2"/>
<gene>
    <name evidence="1" type="ORF">Poly41_25920</name>
</gene>
<keyword evidence="2" id="KW-1185">Reference proteome</keyword>
<dbReference type="EMBL" id="SJPV01000003">
    <property type="protein sequence ID" value="TWU39736.1"/>
    <property type="molecule type" value="Genomic_DNA"/>
</dbReference>